<dbReference type="RefSeq" id="WP_150091261.1">
    <property type="nucleotide sequence ID" value="NZ_VWSF01000020.1"/>
</dbReference>
<name>A0A5M6D8Y7_9BACT</name>
<dbReference type="AlphaFoldDB" id="A0A5M6D8Y7"/>
<organism evidence="1 2">
    <name type="scientific">Adhaeribacter rhizoryzae</name>
    <dbReference type="NCBI Taxonomy" id="2607907"/>
    <lineage>
        <taxon>Bacteria</taxon>
        <taxon>Pseudomonadati</taxon>
        <taxon>Bacteroidota</taxon>
        <taxon>Cytophagia</taxon>
        <taxon>Cytophagales</taxon>
        <taxon>Hymenobacteraceae</taxon>
        <taxon>Adhaeribacter</taxon>
    </lineage>
</organism>
<accession>A0A5M6D8Y7</accession>
<sequence length="74" mass="8716">MKLKDKIELVRNQLPLPSEVAAEEIVYTLKHHQFINSIKPHYPQMVLTCETQLTFKKEYVADMAIGWNFVKRVD</sequence>
<dbReference type="Proteomes" id="UP000323426">
    <property type="component" value="Unassembled WGS sequence"/>
</dbReference>
<protein>
    <submittedName>
        <fullName evidence="1">Uncharacterized protein</fullName>
    </submittedName>
</protein>
<dbReference type="EMBL" id="VWSF01000020">
    <property type="protein sequence ID" value="KAA5541655.1"/>
    <property type="molecule type" value="Genomic_DNA"/>
</dbReference>
<comment type="caution">
    <text evidence="1">The sequence shown here is derived from an EMBL/GenBank/DDBJ whole genome shotgun (WGS) entry which is preliminary data.</text>
</comment>
<gene>
    <name evidence="1" type="ORF">F0145_19995</name>
</gene>
<evidence type="ECO:0000313" key="1">
    <source>
        <dbReference type="EMBL" id="KAA5541655.1"/>
    </source>
</evidence>
<reference evidence="1 2" key="1">
    <citation type="submission" date="2019-09" db="EMBL/GenBank/DDBJ databases">
        <title>Genome sequence and assembly of Adhaeribacter sp.</title>
        <authorList>
            <person name="Chhetri G."/>
        </authorList>
    </citation>
    <scope>NUCLEOTIDE SEQUENCE [LARGE SCALE GENOMIC DNA]</scope>
    <source>
        <strain evidence="1 2">DK36</strain>
    </source>
</reference>
<evidence type="ECO:0000313" key="2">
    <source>
        <dbReference type="Proteomes" id="UP000323426"/>
    </source>
</evidence>
<keyword evidence="2" id="KW-1185">Reference proteome</keyword>
<proteinExistence type="predicted"/>